<dbReference type="InterPro" id="IPR041715">
    <property type="entry name" value="HisRS-like_core"/>
</dbReference>
<dbReference type="EC" id="6.1.1.21" evidence="11"/>
<dbReference type="InterPro" id="IPR015807">
    <property type="entry name" value="His-tRNA-ligase"/>
</dbReference>
<protein>
    <recommendedName>
        <fullName evidence="11">Histidine--tRNA ligase</fullName>
        <ecNumber evidence="11">6.1.1.21</ecNumber>
    </recommendedName>
    <alternativeName>
        <fullName evidence="11">Histidyl-tRNA synthetase</fullName>
        <shortName evidence="11">HisRS</shortName>
    </alternativeName>
</protein>
<dbReference type="PIRSF" id="PIRSF001549">
    <property type="entry name" value="His-tRNA_synth"/>
    <property type="match status" value="1"/>
</dbReference>
<dbReference type="FunFam" id="3.30.930.10:FF:000005">
    <property type="entry name" value="Histidine--tRNA ligase"/>
    <property type="match status" value="1"/>
</dbReference>
<feature type="binding site" evidence="12">
    <location>
        <position position="112"/>
    </location>
    <ligand>
        <name>L-histidine</name>
        <dbReference type="ChEBI" id="CHEBI:57595"/>
    </ligand>
</feature>
<dbReference type="CDD" id="cd00773">
    <property type="entry name" value="HisRS-like_core"/>
    <property type="match status" value="1"/>
</dbReference>
<feature type="domain" description="Aminoacyl-transfer RNA synthetases class-II family profile" evidence="13">
    <location>
        <begin position="1"/>
        <end position="333"/>
    </location>
</feature>
<dbReference type="InterPro" id="IPR004516">
    <property type="entry name" value="HisRS/HisZ"/>
</dbReference>
<keyword evidence="7 11" id="KW-0067">ATP-binding</keyword>
<evidence type="ECO:0000256" key="6">
    <source>
        <dbReference type="ARBA" id="ARBA00022741"/>
    </source>
</evidence>
<keyword evidence="6 11" id="KW-0547">Nucleotide-binding</keyword>
<dbReference type="GO" id="GO:0006427">
    <property type="term" value="P:histidyl-tRNA aminoacylation"/>
    <property type="evidence" value="ECO:0007669"/>
    <property type="project" value="UniProtKB-UniRule"/>
</dbReference>
<comment type="subunit">
    <text evidence="3 11">Homodimer.</text>
</comment>
<reference evidence="14" key="1">
    <citation type="journal article" date="2020" name="mSystems">
        <title>Genome- and Community-Level Interaction Insights into Carbon Utilization and Element Cycling Functions of Hydrothermarchaeota in Hydrothermal Sediment.</title>
        <authorList>
            <person name="Zhou Z."/>
            <person name="Liu Y."/>
            <person name="Xu W."/>
            <person name="Pan J."/>
            <person name="Luo Z.H."/>
            <person name="Li M."/>
        </authorList>
    </citation>
    <scope>NUCLEOTIDE SEQUENCE [LARGE SCALE GENOMIC DNA]</scope>
    <source>
        <strain evidence="14">SpSt-747</strain>
    </source>
</reference>
<keyword evidence="4 11" id="KW-0963">Cytoplasm</keyword>
<dbReference type="InterPro" id="IPR036621">
    <property type="entry name" value="Anticodon-bd_dom_sf"/>
</dbReference>
<dbReference type="PANTHER" id="PTHR43707">
    <property type="entry name" value="HISTIDYL-TRNA SYNTHETASE"/>
    <property type="match status" value="1"/>
</dbReference>
<dbReference type="Pfam" id="PF03129">
    <property type="entry name" value="HGTP_anticodon"/>
    <property type="match status" value="1"/>
</dbReference>
<dbReference type="GO" id="GO:0005524">
    <property type="term" value="F:ATP binding"/>
    <property type="evidence" value="ECO:0007669"/>
    <property type="project" value="UniProtKB-UniRule"/>
</dbReference>
<comment type="caution">
    <text evidence="14">The sequence shown here is derived from an EMBL/GenBank/DDBJ whole genome shotgun (WGS) entry which is preliminary data.</text>
</comment>
<dbReference type="InterPro" id="IPR004154">
    <property type="entry name" value="Anticodon-bd"/>
</dbReference>
<evidence type="ECO:0000256" key="5">
    <source>
        <dbReference type="ARBA" id="ARBA00022598"/>
    </source>
</evidence>
<gene>
    <name evidence="11" type="primary">hisS</name>
    <name evidence="14" type="ORF">ENV30_06890</name>
</gene>
<dbReference type="Gene3D" id="3.40.50.800">
    <property type="entry name" value="Anticodon-binding domain"/>
    <property type="match status" value="1"/>
</dbReference>
<dbReference type="AlphaFoldDB" id="A0A7V3YH57"/>
<evidence type="ECO:0000256" key="1">
    <source>
        <dbReference type="ARBA" id="ARBA00004496"/>
    </source>
</evidence>
<feature type="binding site" evidence="12">
    <location>
        <position position="130"/>
    </location>
    <ligand>
        <name>L-histidine</name>
        <dbReference type="ChEBI" id="CHEBI:57595"/>
    </ligand>
</feature>
<evidence type="ECO:0000313" key="14">
    <source>
        <dbReference type="EMBL" id="HGI31014.1"/>
    </source>
</evidence>
<comment type="catalytic activity">
    <reaction evidence="10 11">
        <text>tRNA(His) + L-histidine + ATP = L-histidyl-tRNA(His) + AMP + diphosphate + H(+)</text>
        <dbReference type="Rhea" id="RHEA:17313"/>
        <dbReference type="Rhea" id="RHEA-COMP:9665"/>
        <dbReference type="Rhea" id="RHEA-COMP:9689"/>
        <dbReference type="ChEBI" id="CHEBI:15378"/>
        <dbReference type="ChEBI" id="CHEBI:30616"/>
        <dbReference type="ChEBI" id="CHEBI:33019"/>
        <dbReference type="ChEBI" id="CHEBI:57595"/>
        <dbReference type="ChEBI" id="CHEBI:78442"/>
        <dbReference type="ChEBI" id="CHEBI:78527"/>
        <dbReference type="ChEBI" id="CHEBI:456215"/>
        <dbReference type="EC" id="6.1.1.21"/>
    </reaction>
</comment>
<dbReference type="GO" id="GO:0004821">
    <property type="term" value="F:histidine-tRNA ligase activity"/>
    <property type="evidence" value="ECO:0007669"/>
    <property type="project" value="UniProtKB-UniRule"/>
</dbReference>
<keyword evidence="5 11" id="KW-0436">Ligase</keyword>
<evidence type="ECO:0000256" key="10">
    <source>
        <dbReference type="ARBA" id="ARBA00047639"/>
    </source>
</evidence>
<evidence type="ECO:0000256" key="8">
    <source>
        <dbReference type="ARBA" id="ARBA00022917"/>
    </source>
</evidence>
<feature type="binding site" evidence="12">
    <location>
        <begin position="263"/>
        <end position="264"/>
    </location>
    <ligand>
        <name>L-histidine</name>
        <dbReference type="ChEBI" id="CHEBI:57595"/>
    </ligand>
</feature>
<accession>A0A7V3YH57</accession>
<feature type="binding site" evidence="12">
    <location>
        <begin position="81"/>
        <end position="83"/>
    </location>
    <ligand>
        <name>L-histidine</name>
        <dbReference type="ChEBI" id="CHEBI:57595"/>
    </ligand>
</feature>
<evidence type="ECO:0000256" key="3">
    <source>
        <dbReference type="ARBA" id="ARBA00011738"/>
    </source>
</evidence>
<dbReference type="NCBIfam" id="TIGR00442">
    <property type="entry name" value="hisS"/>
    <property type="match status" value="1"/>
</dbReference>
<comment type="subcellular location">
    <subcellularLocation>
        <location evidence="1 11">Cytoplasm</location>
    </subcellularLocation>
</comment>
<evidence type="ECO:0000256" key="11">
    <source>
        <dbReference type="HAMAP-Rule" id="MF_00127"/>
    </source>
</evidence>
<comment type="similarity">
    <text evidence="2 11">Belongs to the class-II aminoacyl-tRNA synthetase family.</text>
</comment>
<dbReference type="Gene3D" id="3.30.930.10">
    <property type="entry name" value="Bira Bifunctional Protein, Domain 2"/>
    <property type="match status" value="1"/>
</dbReference>
<dbReference type="GO" id="GO:0005737">
    <property type="term" value="C:cytoplasm"/>
    <property type="evidence" value="ECO:0007669"/>
    <property type="project" value="UniProtKB-SubCell"/>
</dbReference>
<dbReference type="PANTHER" id="PTHR43707:SF1">
    <property type="entry name" value="HISTIDINE--TRNA LIGASE, MITOCHONDRIAL-RELATED"/>
    <property type="match status" value="1"/>
</dbReference>
<proteinExistence type="inferred from homology"/>
<keyword evidence="9 11" id="KW-0030">Aminoacyl-tRNA synthetase</keyword>
<evidence type="ECO:0000256" key="7">
    <source>
        <dbReference type="ARBA" id="ARBA00022840"/>
    </source>
</evidence>
<dbReference type="PROSITE" id="PS50862">
    <property type="entry name" value="AA_TRNA_LIGASE_II"/>
    <property type="match status" value="1"/>
</dbReference>
<dbReference type="InterPro" id="IPR045864">
    <property type="entry name" value="aa-tRNA-synth_II/BPL/LPL"/>
</dbReference>
<evidence type="ECO:0000256" key="12">
    <source>
        <dbReference type="PIRSR" id="PIRSR001549-1"/>
    </source>
</evidence>
<organism evidence="14">
    <name type="scientific">Candidatus Caldatribacterium californiense</name>
    <dbReference type="NCBI Taxonomy" id="1454726"/>
    <lineage>
        <taxon>Bacteria</taxon>
        <taxon>Pseudomonadati</taxon>
        <taxon>Atribacterota</taxon>
        <taxon>Atribacteria</taxon>
        <taxon>Atribacterales</taxon>
        <taxon>Candidatus Caldatribacteriaceae</taxon>
        <taxon>Candidatus Caldatribacterium</taxon>
    </lineage>
</organism>
<evidence type="ECO:0000259" key="13">
    <source>
        <dbReference type="PROSITE" id="PS50862"/>
    </source>
</evidence>
<dbReference type="HAMAP" id="MF_00127">
    <property type="entry name" value="His_tRNA_synth"/>
    <property type="match status" value="1"/>
</dbReference>
<evidence type="ECO:0000256" key="9">
    <source>
        <dbReference type="ARBA" id="ARBA00023146"/>
    </source>
</evidence>
<sequence length="422" mass="48633">MEIKAPRGTRDILGEEVVLWQHLEEVVRRNAHLFGYEEIRTPVFEHTELFTRGVGEETDIVQKEMYTFTDKGGRSITLRPEGTAPVVRAYLEHGFFVRDPRVRWYYLGPMFRYERPQAGRMRQFHQFGFEALGFQDPACDAEIILLAWTIYRELGLSDLSLELNSIGCSLCKPHYVQRLREYLESRKDVLCENCKRRLVENPLRVLDCKNETCQMVFREASFPNIQDFLCAECRRHEERLFSLLKRLGIPFVVNPRLVRGLDYYTRTVFEVKVRALGAQDAIGGGGRYDGLARVLGGPEVPGVGFAAGMERIVLLLERSGFPRKDTFRVYLAPQDEEGEKDLLALSQVLHEAGIPFCLDFASKSLRYHLKRAQKMGVRFVVIAGEEERKNEGFSLKDLVSGEQMLLSREELLGRLRKERKAC</sequence>
<dbReference type="Pfam" id="PF13393">
    <property type="entry name" value="tRNA-synt_His"/>
    <property type="match status" value="1"/>
</dbReference>
<evidence type="ECO:0000256" key="4">
    <source>
        <dbReference type="ARBA" id="ARBA00022490"/>
    </source>
</evidence>
<dbReference type="SUPFAM" id="SSF55681">
    <property type="entry name" value="Class II aaRS and biotin synthetases"/>
    <property type="match status" value="1"/>
</dbReference>
<feature type="binding site" evidence="12">
    <location>
        <position position="126"/>
    </location>
    <ligand>
        <name>L-histidine</name>
        <dbReference type="ChEBI" id="CHEBI:57595"/>
    </ligand>
</feature>
<dbReference type="InterPro" id="IPR006195">
    <property type="entry name" value="aa-tRNA-synth_II"/>
</dbReference>
<evidence type="ECO:0000256" key="2">
    <source>
        <dbReference type="ARBA" id="ARBA00008226"/>
    </source>
</evidence>
<keyword evidence="8 11" id="KW-0648">Protein biosynthesis</keyword>
<dbReference type="SUPFAM" id="SSF52954">
    <property type="entry name" value="Class II aaRS ABD-related"/>
    <property type="match status" value="1"/>
</dbReference>
<dbReference type="EMBL" id="DTFV01000100">
    <property type="protein sequence ID" value="HGI31014.1"/>
    <property type="molecule type" value="Genomic_DNA"/>
</dbReference>
<feature type="binding site" evidence="12">
    <location>
        <position position="259"/>
    </location>
    <ligand>
        <name>L-histidine</name>
        <dbReference type="ChEBI" id="CHEBI:57595"/>
    </ligand>
</feature>
<name>A0A7V3YH57_9BACT</name>